<keyword evidence="2" id="KW-0805">Transcription regulation</keyword>
<dbReference type="InterPro" id="IPR005119">
    <property type="entry name" value="LysR_subst-bd"/>
</dbReference>
<reference evidence="7" key="1">
    <citation type="submission" date="2018-10" db="EMBL/GenBank/DDBJ databases">
        <authorList>
            <person name="Vincent A.T."/>
            <person name="Schiettekatte O."/>
            <person name="Bourhy P."/>
            <person name="Veyrier F.J."/>
            <person name="Picardeau M."/>
        </authorList>
    </citation>
    <scope>NUCLEOTIDE SEQUENCE</scope>
    <source>
        <strain evidence="7">201800281</strain>
    </source>
</reference>
<evidence type="ECO:0000256" key="2">
    <source>
        <dbReference type="ARBA" id="ARBA00023015"/>
    </source>
</evidence>
<evidence type="ECO:0000313" key="9">
    <source>
        <dbReference type="Proteomes" id="UP000297918"/>
    </source>
</evidence>
<evidence type="ECO:0000256" key="3">
    <source>
        <dbReference type="ARBA" id="ARBA00023125"/>
    </source>
</evidence>
<dbReference type="GO" id="GO:0003700">
    <property type="term" value="F:DNA-binding transcription factor activity"/>
    <property type="evidence" value="ECO:0007669"/>
    <property type="project" value="InterPro"/>
</dbReference>
<evidence type="ECO:0000313" key="6">
    <source>
        <dbReference type="EMBL" id="TGK84746.1"/>
    </source>
</evidence>
<evidence type="ECO:0000259" key="5">
    <source>
        <dbReference type="PROSITE" id="PS50931"/>
    </source>
</evidence>
<evidence type="ECO:0000313" key="8">
    <source>
        <dbReference type="Proteomes" id="UP000297394"/>
    </source>
</evidence>
<dbReference type="PROSITE" id="PS50931">
    <property type="entry name" value="HTH_LYSR"/>
    <property type="match status" value="1"/>
</dbReference>
<evidence type="ECO:0000256" key="1">
    <source>
        <dbReference type="ARBA" id="ARBA00009437"/>
    </source>
</evidence>
<feature type="domain" description="HTH lysR-type" evidence="5">
    <location>
        <begin position="1"/>
        <end position="59"/>
    </location>
</feature>
<dbReference type="OrthoDB" id="9778774at2"/>
<accession>A0A4R9IMT3</accession>
<dbReference type="Pfam" id="PF00126">
    <property type="entry name" value="HTH_1"/>
    <property type="match status" value="1"/>
</dbReference>
<dbReference type="Gene3D" id="1.10.10.10">
    <property type="entry name" value="Winged helix-like DNA-binding domain superfamily/Winged helix DNA-binding domain"/>
    <property type="match status" value="1"/>
</dbReference>
<dbReference type="Proteomes" id="UP000297394">
    <property type="component" value="Unassembled WGS sequence"/>
</dbReference>
<dbReference type="AlphaFoldDB" id="A0A4R9IMT3"/>
<dbReference type="Proteomes" id="UP000297918">
    <property type="component" value="Unassembled WGS sequence"/>
</dbReference>
<comment type="caution">
    <text evidence="6">The sequence shown here is derived from an EMBL/GenBank/DDBJ whole genome shotgun (WGS) entry which is preliminary data.</text>
</comment>
<dbReference type="EMBL" id="RQFM01000022">
    <property type="protein sequence ID" value="TGK84746.1"/>
    <property type="molecule type" value="Genomic_DNA"/>
</dbReference>
<evidence type="ECO:0000313" key="7">
    <source>
        <dbReference type="EMBL" id="TGK90514.1"/>
    </source>
</evidence>
<dbReference type="PANTHER" id="PTHR30126">
    <property type="entry name" value="HTH-TYPE TRANSCRIPTIONAL REGULATOR"/>
    <property type="match status" value="1"/>
</dbReference>
<evidence type="ECO:0000256" key="4">
    <source>
        <dbReference type="ARBA" id="ARBA00023163"/>
    </source>
</evidence>
<dbReference type="Gene3D" id="3.40.190.10">
    <property type="entry name" value="Periplasmic binding protein-like II"/>
    <property type="match status" value="2"/>
</dbReference>
<organism evidence="6 8">
    <name type="scientific">Leptospira bourretii</name>
    <dbReference type="NCBI Taxonomy" id="2484962"/>
    <lineage>
        <taxon>Bacteria</taxon>
        <taxon>Pseudomonadati</taxon>
        <taxon>Spirochaetota</taxon>
        <taxon>Spirochaetia</taxon>
        <taxon>Leptospirales</taxon>
        <taxon>Leptospiraceae</taxon>
        <taxon>Leptospira</taxon>
    </lineage>
</organism>
<dbReference type="CDD" id="cd05466">
    <property type="entry name" value="PBP2_LTTR_substrate"/>
    <property type="match status" value="1"/>
</dbReference>
<name>A0A4R9IMT3_9LEPT</name>
<keyword evidence="4" id="KW-0804">Transcription</keyword>
<sequence length="297" mass="34982">MNPIELYQSFYCIYQERNLTKAGKILGLSQPALSLHLQSLERHRKEVLFRRTSRDLIPTDAAKRLYVQIAGPMEELERIEKTTIPKEKIAKLRIGSAKEIFLEKVLPNLAKMGTSFYVRYGHPQELMEALRKQEIDFVISNQKLNLPGLHYQELYKETFGLVVSKSIRLDSHFPFRGETKPKIETIKSWMENQHWFVYSEDFAIVRRFWKLNFDSRPKIKEYSVIPNLHDIKTALEFGKGISVLPTYLLGKNTSLYINEKNCQGFENQLYLVSRETEPQSLEEIYQRLKSWMEEELI</sequence>
<dbReference type="InterPro" id="IPR000847">
    <property type="entry name" value="LysR_HTH_N"/>
</dbReference>
<gene>
    <name evidence="6" type="ORF">EHQ23_08580</name>
    <name evidence="7" type="ORF">EHQ26_10180</name>
</gene>
<comment type="similarity">
    <text evidence="1">Belongs to the LysR transcriptional regulatory family.</text>
</comment>
<dbReference type="PANTHER" id="PTHR30126:SF40">
    <property type="entry name" value="HTH-TYPE TRANSCRIPTIONAL REGULATOR GLTR"/>
    <property type="match status" value="1"/>
</dbReference>
<dbReference type="EMBL" id="RQFL01000024">
    <property type="protein sequence ID" value="TGK90514.1"/>
    <property type="molecule type" value="Genomic_DNA"/>
</dbReference>
<dbReference type="RefSeq" id="WP_135749614.1">
    <property type="nucleotide sequence ID" value="NZ_RQFL01000024.1"/>
</dbReference>
<dbReference type="InterPro" id="IPR036388">
    <property type="entry name" value="WH-like_DNA-bd_sf"/>
</dbReference>
<keyword evidence="3" id="KW-0238">DNA-binding</keyword>
<reference evidence="8 9" key="2">
    <citation type="journal article" date="2019" name="PLoS Negl. Trop. Dis.">
        <title>Revisiting the worldwide diversity of Leptospira species in the environment.</title>
        <authorList>
            <person name="Vincent A.T."/>
            <person name="Schiettekatte O."/>
            <person name="Bourhy P."/>
            <person name="Veyrier F.J."/>
            <person name="Picardeau M."/>
        </authorList>
    </citation>
    <scope>NUCLEOTIDE SEQUENCE [LARGE SCALE GENOMIC DNA]</scope>
    <source>
        <strain evidence="6 8">201800280</strain>
        <strain evidence="9">201800281</strain>
    </source>
</reference>
<dbReference type="GO" id="GO:0000976">
    <property type="term" value="F:transcription cis-regulatory region binding"/>
    <property type="evidence" value="ECO:0007669"/>
    <property type="project" value="TreeGrafter"/>
</dbReference>
<dbReference type="SUPFAM" id="SSF53850">
    <property type="entry name" value="Periplasmic binding protein-like II"/>
    <property type="match status" value="1"/>
</dbReference>
<proteinExistence type="inferred from homology"/>
<keyword evidence="9" id="KW-1185">Reference proteome</keyword>
<dbReference type="InterPro" id="IPR036390">
    <property type="entry name" value="WH_DNA-bd_sf"/>
</dbReference>
<protein>
    <submittedName>
        <fullName evidence="6">LysR family transcriptional regulator</fullName>
    </submittedName>
</protein>
<dbReference type="Pfam" id="PF03466">
    <property type="entry name" value="LysR_substrate"/>
    <property type="match status" value="1"/>
</dbReference>
<dbReference type="SUPFAM" id="SSF46785">
    <property type="entry name" value="Winged helix' DNA-binding domain"/>
    <property type="match status" value="1"/>
</dbReference>